<keyword evidence="4 10" id="KW-0812">Transmembrane</keyword>
<evidence type="ECO:0000256" key="10">
    <source>
        <dbReference type="SAM" id="Phobius"/>
    </source>
</evidence>
<reference evidence="11 12" key="1">
    <citation type="submission" date="2018-08" db="EMBL/GenBank/DDBJ databases">
        <title>Meiothermus granaticius genome AF-68 sequencing project.</title>
        <authorList>
            <person name="Da Costa M.S."/>
            <person name="Albuquerque L."/>
            <person name="Raposo P."/>
            <person name="Froufe H.J.C."/>
            <person name="Barroso C.S."/>
            <person name="Egas C."/>
        </authorList>
    </citation>
    <scope>NUCLEOTIDE SEQUENCE [LARGE SCALE GENOMIC DNA]</scope>
    <source>
        <strain evidence="11 12">AF-68</strain>
    </source>
</reference>
<gene>
    <name evidence="11" type="primary">plsY_1</name>
    <name evidence="11" type="ORF">Mgrana_01202</name>
</gene>
<keyword evidence="2" id="KW-0444">Lipid biosynthesis</keyword>
<feature type="transmembrane region" description="Helical" evidence="10">
    <location>
        <begin position="71"/>
        <end position="92"/>
    </location>
</feature>
<keyword evidence="5 10" id="KW-1133">Transmembrane helix</keyword>
<dbReference type="RefSeq" id="WP_119356706.1">
    <property type="nucleotide sequence ID" value="NZ_QWLB01000012.1"/>
</dbReference>
<sequence>MDLVLLLVAYGIGSLSFGQLAGRLRGFDLSQRDTPGASGTFRQLGPGWGVAVALLDMAKGALVAWLSTHTASSWALAGMGMAVVAGLYWMGFWRTHRRYWYPIPVGAVVGYLYVLLALWSHPKGFWAFLLVSVVVALRGLRLAGRG</sequence>
<feature type="transmembrane region" description="Helical" evidence="10">
    <location>
        <begin position="125"/>
        <end position="143"/>
    </location>
</feature>
<keyword evidence="3 11" id="KW-0808">Transferase</keyword>
<keyword evidence="9" id="KW-1208">Phospholipid metabolism</keyword>
<dbReference type="EC" id="2.3.1.15" evidence="11"/>
<dbReference type="Pfam" id="PF02660">
    <property type="entry name" value="G3P_acyltransf"/>
    <property type="match status" value="1"/>
</dbReference>
<evidence type="ECO:0000313" key="12">
    <source>
        <dbReference type="Proteomes" id="UP000266178"/>
    </source>
</evidence>
<keyword evidence="6" id="KW-0443">Lipid metabolism</keyword>
<evidence type="ECO:0000256" key="5">
    <source>
        <dbReference type="ARBA" id="ARBA00022989"/>
    </source>
</evidence>
<protein>
    <submittedName>
        <fullName evidence="11">Glycerol-3-phosphate acyltransferase</fullName>
        <ecNumber evidence="11">2.3.1.15</ecNumber>
    </submittedName>
</protein>
<evidence type="ECO:0000256" key="8">
    <source>
        <dbReference type="ARBA" id="ARBA00023209"/>
    </source>
</evidence>
<dbReference type="GO" id="GO:0043772">
    <property type="term" value="F:acyl-phosphate glycerol-3-phosphate acyltransferase activity"/>
    <property type="evidence" value="ECO:0007669"/>
    <property type="project" value="InterPro"/>
</dbReference>
<organism evidence="11 12">
    <name type="scientific">Meiothermus granaticius NBRC 107808</name>
    <dbReference type="NCBI Taxonomy" id="1227551"/>
    <lineage>
        <taxon>Bacteria</taxon>
        <taxon>Thermotogati</taxon>
        <taxon>Deinococcota</taxon>
        <taxon>Deinococci</taxon>
        <taxon>Thermales</taxon>
        <taxon>Thermaceae</taxon>
        <taxon>Meiothermus</taxon>
    </lineage>
</organism>
<dbReference type="GO" id="GO:0008654">
    <property type="term" value="P:phospholipid biosynthetic process"/>
    <property type="evidence" value="ECO:0007669"/>
    <property type="project" value="UniProtKB-KW"/>
</dbReference>
<dbReference type="AlphaFoldDB" id="A0A399F8D2"/>
<dbReference type="GO" id="GO:0004366">
    <property type="term" value="F:glycerol-3-phosphate O-acyltransferase activity"/>
    <property type="evidence" value="ECO:0007669"/>
    <property type="project" value="UniProtKB-EC"/>
</dbReference>
<dbReference type="InterPro" id="IPR003811">
    <property type="entry name" value="G3P_acylTferase_PlsY"/>
</dbReference>
<accession>A0A399F8D2</accession>
<comment type="caution">
    <text evidence="11">The sequence shown here is derived from an EMBL/GenBank/DDBJ whole genome shotgun (WGS) entry which is preliminary data.</text>
</comment>
<keyword evidence="7 10" id="KW-0472">Membrane</keyword>
<proteinExistence type="predicted"/>
<evidence type="ECO:0000256" key="2">
    <source>
        <dbReference type="ARBA" id="ARBA00022516"/>
    </source>
</evidence>
<keyword evidence="12" id="KW-1185">Reference proteome</keyword>
<dbReference type="EMBL" id="QWLB01000012">
    <property type="protein sequence ID" value="RIH92927.1"/>
    <property type="molecule type" value="Genomic_DNA"/>
</dbReference>
<evidence type="ECO:0000313" key="11">
    <source>
        <dbReference type="EMBL" id="RIH92927.1"/>
    </source>
</evidence>
<evidence type="ECO:0000256" key="3">
    <source>
        <dbReference type="ARBA" id="ARBA00022679"/>
    </source>
</evidence>
<feature type="transmembrane region" description="Helical" evidence="10">
    <location>
        <begin position="99"/>
        <end position="119"/>
    </location>
</feature>
<keyword evidence="11" id="KW-0012">Acyltransferase</keyword>
<name>A0A399F8D2_9DEIN</name>
<evidence type="ECO:0000256" key="4">
    <source>
        <dbReference type="ARBA" id="ARBA00022692"/>
    </source>
</evidence>
<keyword evidence="1" id="KW-1003">Cell membrane</keyword>
<dbReference type="Proteomes" id="UP000266178">
    <property type="component" value="Unassembled WGS sequence"/>
</dbReference>
<dbReference type="GO" id="GO:0005886">
    <property type="term" value="C:plasma membrane"/>
    <property type="evidence" value="ECO:0007669"/>
    <property type="project" value="InterPro"/>
</dbReference>
<evidence type="ECO:0000256" key="6">
    <source>
        <dbReference type="ARBA" id="ARBA00023098"/>
    </source>
</evidence>
<evidence type="ECO:0000256" key="1">
    <source>
        <dbReference type="ARBA" id="ARBA00022475"/>
    </source>
</evidence>
<dbReference type="OrthoDB" id="9777124at2"/>
<dbReference type="SMART" id="SM01207">
    <property type="entry name" value="G3P_acyltransf"/>
    <property type="match status" value="1"/>
</dbReference>
<keyword evidence="8" id="KW-0594">Phospholipid biosynthesis</keyword>
<evidence type="ECO:0000256" key="7">
    <source>
        <dbReference type="ARBA" id="ARBA00023136"/>
    </source>
</evidence>
<evidence type="ECO:0000256" key="9">
    <source>
        <dbReference type="ARBA" id="ARBA00023264"/>
    </source>
</evidence>